<feature type="region of interest" description="Disordered" evidence="1">
    <location>
        <begin position="877"/>
        <end position="908"/>
    </location>
</feature>
<keyword evidence="3" id="KW-1185">Reference proteome</keyword>
<feature type="region of interest" description="Disordered" evidence="1">
    <location>
        <begin position="482"/>
        <end position="523"/>
    </location>
</feature>
<reference evidence="2" key="1">
    <citation type="submission" date="2023-02" db="EMBL/GenBank/DDBJ databases">
        <title>Genome of toxic invasive species Heracleum sosnowskyi carries increased number of genes despite the absence of recent whole-genome duplications.</title>
        <authorList>
            <person name="Schelkunov M."/>
            <person name="Shtratnikova V."/>
            <person name="Makarenko M."/>
            <person name="Klepikova A."/>
            <person name="Omelchenko D."/>
            <person name="Novikova G."/>
            <person name="Obukhova E."/>
            <person name="Bogdanov V."/>
            <person name="Penin A."/>
            <person name="Logacheva M."/>
        </authorList>
    </citation>
    <scope>NUCLEOTIDE SEQUENCE</scope>
    <source>
        <strain evidence="2">Hsosn_3</strain>
        <tissue evidence="2">Leaf</tissue>
    </source>
</reference>
<evidence type="ECO:0000313" key="3">
    <source>
        <dbReference type="Proteomes" id="UP001237642"/>
    </source>
</evidence>
<dbReference type="AlphaFoldDB" id="A0AAD8H4H2"/>
<evidence type="ECO:0000313" key="2">
    <source>
        <dbReference type="EMBL" id="KAK1360937.1"/>
    </source>
</evidence>
<dbReference type="Proteomes" id="UP001237642">
    <property type="component" value="Unassembled WGS sequence"/>
</dbReference>
<dbReference type="EMBL" id="JAUIZM010000010">
    <property type="protein sequence ID" value="KAK1360937.1"/>
    <property type="molecule type" value="Genomic_DNA"/>
</dbReference>
<feature type="region of interest" description="Disordered" evidence="1">
    <location>
        <begin position="837"/>
        <end position="865"/>
    </location>
</feature>
<feature type="compositionally biased region" description="Basic residues" evidence="1">
    <location>
        <begin position="727"/>
        <end position="743"/>
    </location>
</feature>
<feature type="compositionally biased region" description="Basic residues" evidence="1">
    <location>
        <begin position="488"/>
        <end position="497"/>
    </location>
</feature>
<feature type="compositionally biased region" description="Basic and acidic residues" evidence="1">
    <location>
        <begin position="848"/>
        <end position="857"/>
    </location>
</feature>
<feature type="region of interest" description="Disordered" evidence="1">
    <location>
        <begin position="568"/>
        <end position="589"/>
    </location>
</feature>
<evidence type="ECO:0000256" key="1">
    <source>
        <dbReference type="SAM" id="MobiDB-lite"/>
    </source>
</evidence>
<accession>A0AAD8H4H2</accession>
<feature type="region of interest" description="Disordered" evidence="1">
    <location>
        <begin position="605"/>
        <end position="743"/>
    </location>
</feature>
<protein>
    <submittedName>
        <fullName evidence="2">Uncharacterized protein</fullName>
    </submittedName>
</protein>
<name>A0AAD8H4H2_9APIA</name>
<feature type="compositionally biased region" description="Basic and acidic residues" evidence="1">
    <location>
        <begin position="579"/>
        <end position="589"/>
    </location>
</feature>
<organism evidence="2 3">
    <name type="scientific">Heracleum sosnowskyi</name>
    <dbReference type="NCBI Taxonomy" id="360622"/>
    <lineage>
        <taxon>Eukaryota</taxon>
        <taxon>Viridiplantae</taxon>
        <taxon>Streptophyta</taxon>
        <taxon>Embryophyta</taxon>
        <taxon>Tracheophyta</taxon>
        <taxon>Spermatophyta</taxon>
        <taxon>Magnoliopsida</taxon>
        <taxon>eudicotyledons</taxon>
        <taxon>Gunneridae</taxon>
        <taxon>Pentapetalae</taxon>
        <taxon>asterids</taxon>
        <taxon>campanulids</taxon>
        <taxon>Apiales</taxon>
        <taxon>Apiaceae</taxon>
        <taxon>Apioideae</taxon>
        <taxon>apioid superclade</taxon>
        <taxon>Tordylieae</taxon>
        <taxon>Tordyliinae</taxon>
        <taxon>Heracleum</taxon>
    </lineage>
</organism>
<feature type="compositionally biased region" description="Basic residues" evidence="1">
    <location>
        <begin position="877"/>
        <end position="888"/>
    </location>
</feature>
<gene>
    <name evidence="2" type="ORF">POM88_045411</name>
</gene>
<feature type="compositionally biased region" description="Polar residues" evidence="1">
    <location>
        <begin position="708"/>
        <end position="721"/>
    </location>
</feature>
<comment type="caution">
    <text evidence="2">The sequence shown here is derived from an EMBL/GenBank/DDBJ whole genome shotgun (WGS) entry which is preliminary data.</text>
</comment>
<proteinExistence type="predicted"/>
<feature type="compositionally biased region" description="Basic and acidic residues" evidence="1">
    <location>
        <begin position="765"/>
        <end position="774"/>
    </location>
</feature>
<feature type="compositionally biased region" description="Basic and acidic residues" evidence="1">
    <location>
        <begin position="508"/>
        <end position="519"/>
    </location>
</feature>
<feature type="region of interest" description="Disordered" evidence="1">
    <location>
        <begin position="759"/>
        <end position="788"/>
    </location>
</feature>
<feature type="compositionally biased region" description="Basic residues" evidence="1">
    <location>
        <begin position="837"/>
        <end position="847"/>
    </location>
</feature>
<reference evidence="2" key="2">
    <citation type="submission" date="2023-05" db="EMBL/GenBank/DDBJ databases">
        <authorList>
            <person name="Schelkunov M.I."/>
        </authorList>
    </citation>
    <scope>NUCLEOTIDE SEQUENCE</scope>
    <source>
        <strain evidence="2">Hsosn_3</strain>
        <tissue evidence="2">Leaf</tissue>
    </source>
</reference>
<feature type="compositionally biased region" description="Low complexity" evidence="1">
    <location>
        <begin position="643"/>
        <end position="694"/>
    </location>
</feature>
<sequence length="908" mass="102028">MDAQDDIESYLDALKKLYGLLIFNNDRQSVQDHISRHYLLDENARFLLKDLLDGAAEKVLKTASEGHDVNSLNIERVNVEASYFLKSISHLKSSVMQVFYKFVRFIYQVIVSILGLSNKHSLTEQQQSQNSLKTASVFTGLQNTNLIVDKQIDKDKQDQSVDLEQSEACIYAAELWNRKKRCRICRRSSAKQVKFERGTSSAVEIEDTGKETTNLKLKHQADAHEKAIESCNEAISADLSKDSEMQERISGFQFRPRGNGAPVHSYNCDTSGIATSGALQNVFTGTEKGHKDIYCISKEASDAIKSIESCISALKVGGKLVDSRGKQTEPGQGGVFKFATGSVSGIGTSIPNMGDTAALVSLGDPSQVGHFMLGRNDSYCHLVRRRVPETKGLTRWRQLSRYVVNPQYELNLPNQSTRNYASLSPWNAVSRKPLCQNFGKDNEITSRGNTFSQVEELIERQKLGLHKDSSVHFKNVKTNVGKVESMTRTKKSPRRTHSVQGLRIPLNSDKKNSSPDKLPRKTKKLFLDGNLRKGKFNEVGQTKPSVPAVTRHIQTRSKTSATCKVLPRRKIMSQTLRDPVLHGDQMENDRGEVEKINQKGKQRLFFSDQQKSNSGTPSGSSSSSWTTQQGSTSYHDSEKYSVTGHSQSSHHSATSASSESEGNYVCSSTQGHQTGSTSYSYSQLSSVPSSTQSLEYSDSSGEVVGHSHSYQTSSLRSSDPSCLQGHYSRRYRPTIRRPRKRTGRLKKLKDKVAIIFHHHHHHHHYSDDSKHSDDQSQAYHGIPLSKRTAKMFKRRNQAETSGEKATKKLSKSMVHYAPNKKRGSNFNKLVHGLVRHVGHSKKSKKSKGGIEHQEKHQQVSKKLGKKGHWWQLLRRRRRRMKMPKKPRIKLGSGTKKSKLQAVPTIKWR</sequence>
<feature type="compositionally biased region" description="Low complexity" evidence="1">
    <location>
        <begin position="610"/>
        <end position="633"/>
    </location>
</feature>